<dbReference type="AlphaFoldDB" id="A0A3S3AU74"/>
<sequence>MLRLRAGDPCPIPGLSGTSEAIREVANIPGSGCSIASTWTRSRRVQPDPPGLNSDDPRLLPPWRGSSPFCPILGLDHRTGRIADAPFTLARPAIR</sequence>
<reference evidence="2 3" key="1">
    <citation type="submission" date="2018-11" db="EMBL/GenBank/DDBJ databases">
        <title>Rhodococcus spongicola sp. nov. and Rhodococcus xishaensis sp. nov. from marine sponges.</title>
        <authorList>
            <person name="Li L."/>
            <person name="Lin H.W."/>
        </authorList>
    </citation>
    <scope>NUCLEOTIDE SEQUENCE [LARGE SCALE GENOMIC DNA]</scope>
    <source>
        <strain evidence="2 3">CCTCC AB2014297</strain>
    </source>
</reference>
<gene>
    <name evidence="2" type="ORF">EGT67_17010</name>
</gene>
<evidence type="ECO:0000256" key="1">
    <source>
        <dbReference type="SAM" id="MobiDB-lite"/>
    </source>
</evidence>
<name>A0A3S3AU74_9NOCA</name>
<comment type="caution">
    <text evidence="2">The sequence shown here is derived from an EMBL/GenBank/DDBJ whole genome shotgun (WGS) entry which is preliminary data.</text>
</comment>
<dbReference type="EMBL" id="RKLP01000008">
    <property type="protein sequence ID" value="RVW08594.1"/>
    <property type="molecule type" value="Genomic_DNA"/>
</dbReference>
<feature type="region of interest" description="Disordered" evidence="1">
    <location>
        <begin position="39"/>
        <end position="60"/>
    </location>
</feature>
<keyword evidence="3" id="KW-1185">Reference proteome</keyword>
<protein>
    <submittedName>
        <fullName evidence="2">Uncharacterized protein</fullName>
    </submittedName>
</protein>
<dbReference type="Proteomes" id="UP000286208">
    <property type="component" value="Unassembled WGS sequence"/>
</dbReference>
<organism evidence="2 3">
    <name type="scientific">Prescottella agglutinans</name>
    <dbReference type="NCBI Taxonomy" id="1644129"/>
    <lineage>
        <taxon>Bacteria</taxon>
        <taxon>Bacillati</taxon>
        <taxon>Actinomycetota</taxon>
        <taxon>Actinomycetes</taxon>
        <taxon>Mycobacteriales</taxon>
        <taxon>Nocardiaceae</taxon>
        <taxon>Prescottella</taxon>
    </lineage>
</organism>
<evidence type="ECO:0000313" key="2">
    <source>
        <dbReference type="EMBL" id="RVW08594.1"/>
    </source>
</evidence>
<proteinExistence type="predicted"/>
<evidence type="ECO:0000313" key="3">
    <source>
        <dbReference type="Proteomes" id="UP000286208"/>
    </source>
</evidence>
<accession>A0A3S3AU74</accession>